<accession>A0AAD9UEU5</accession>
<dbReference type="PROSITE" id="PS50212">
    <property type="entry name" value="RASGEF_NTER"/>
    <property type="match status" value="1"/>
</dbReference>
<protein>
    <submittedName>
        <fullName evidence="6">Uncharacterized protein</fullName>
    </submittedName>
</protein>
<evidence type="ECO:0000259" key="5">
    <source>
        <dbReference type="PROSITE" id="PS50212"/>
    </source>
</evidence>
<feature type="compositionally biased region" description="Basic and acidic residues" evidence="3">
    <location>
        <begin position="837"/>
        <end position="848"/>
    </location>
</feature>
<dbReference type="AlphaFoldDB" id="A0AAD9UEU5"/>
<dbReference type="EMBL" id="JAODUO010000191">
    <property type="protein sequence ID" value="KAK2186711.1"/>
    <property type="molecule type" value="Genomic_DNA"/>
</dbReference>
<dbReference type="Proteomes" id="UP001209878">
    <property type="component" value="Unassembled WGS sequence"/>
</dbReference>
<feature type="region of interest" description="Disordered" evidence="3">
    <location>
        <begin position="473"/>
        <end position="499"/>
    </location>
</feature>
<dbReference type="InterPro" id="IPR001895">
    <property type="entry name" value="RASGEF_cat_dom"/>
</dbReference>
<evidence type="ECO:0000256" key="3">
    <source>
        <dbReference type="SAM" id="MobiDB-lite"/>
    </source>
</evidence>
<dbReference type="InterPro" id="IPR008937">
    <property type="entry name" value="Ras-like_GEF"/>
</dbReference>
<feature type="compositionally biased region" description="Polar residues" evidence="3">
    <location>
        <begin position="861"/>
        <end position="874"/>
    </location>
</feature>
<dbReference type="InterPro" id="IPR036964">
    <property type="entry name" value="RASGEF_cat_dom_sf"/>
</dbReference>
<proteinExistence type="predicted"/>
<dbReference type="PROSITE" id="PS50009">
    <property type="entry name" value="RASGEF_CAT"/>
    <property type="match status" value="1"/>
</dbReference>
<gene>
    <name evidence="6" type="ORF">NP493_193g03008</name>
</gene>
<dbReference type="Pfam" id="PF00618">
    <property type="entry name" value="RasGEF_N"/>
    <property type="match status" value="1"/>
</dbReference>
<dbReference type="SMART" id="SM00147">
    <property type="entry name" value="RasGEF"/>
    <property type="match status" value="1"/>
</dbReference>
<dbReference type="Pfam" id="PF00617">
    <property type="entry name" value="RasGEF"/>
    <property type="match status" value="2"/>
</dbReference>
<sequence>MPSSPRPVGKSPRHRRKGVNRAGSFSDGAQPERHPTHTEVGLLPAQKGTIELRVTDSWKDEQGHVSTMSDSVVSTDRVIQGHVSTMSDSVVSTDWVINFFQDVERLQQKSHDVFQSLHYVQDVVDKSVLGQLPGSVTIVLKDILELNQLLGNYFIDQDSTVMMSKNKLVYLSLANLVKWADELLLHGKSDLDKDMAKEVVQAVRDGIQSDGLCQGSQTACAKAVRQPVPRQSDCMCQGSQTACAKAVRRPVPRQSDGLCHGSQTACAKAVRRPVPRQSDGLCHGSQTACAKAVRRPVPRQSDGLCHGSQTACAKAVRRPVPWQSDGLCQGSQTACAKAVRWPVPRQSDGLCQGSQTASAKAVRRPVPRQSDGLCQGSQTACAKAVRRPVPRQSDGLCQGSQTACAKAVRRPVPRQSDGLCQGSQTACAKAVRRPVPRQPHRSSLPDIPLTPREKEILKETSVFPANNISKLSEDVSDIGEVTGTNSDEPPPKPPRPEHLHPLVSARSVRVCGPHMGLQEDPGIPPPLPAKQRTSSNVFVFDTNSHSDLSGQSTPTNMSSPHQSVSLTTSNDSTSETASPGDQLENRASTASRTTMDSRYSHYDNFDTTNLGDAGAGIHDLTARIERLTSDIDLHKRVTAGGDMTDSTSPPPLPAKKAPRLPEKAVAPRSRITSEYDNADSTVARTTQSSPALVLTRNMSSGVVTSASAAVMRSSHSLTSPGFRTVLLSSSCTTTMQEFSRHSVHSINFYHSQWQRHQMELFQSYHTTRSNTMSVLSDVSNHSSDLFSTTSGSSSDDSQMALLKWKPLQLTGLAMVSGGKTESPNRVSLYDNTGSLDPIDRNEAEDRPAVCDPMTPVDPRQSIVSESSPSPCDLQNDSDSDFSEMSTLDDIDVSDQLVKKQHGEEGPEIRGGTIDALIVHATTASKHDFMFQEAFLTTYRTFITPRQLLQKLLYRYNRFSRINDPIKKKLSRNAFSFVLRLLDELCVLPTGGCDCMMLVASYATKCSRSVNVGATYRRPVTTSSYCHHSSSLPSKSNQLTAKTHRLMDFKSEQVAEQMTLLDADLFHKIDIPEVLLWSKEQSEEYSPNLVKFTEHFNKMSFWWHLRKFNNFNSYLAILSAVDSAPIRRLEWQKQNLEVLREFCQLIDSSSSFRAYRQALAETEAPCIPYINYEFRKNEKIISYFNNFDDNLCEESLWQISESIKPPRSHAQETT</sequence>
<comment type="caution">
    <text evidence="6">The sequence shown here is derived from an EMBL/GenBank/DDBJ whole genome shotgun (WGS) entry which is preliminary data.</text>
</comment>
<feature type="domain" description="Ras-GEF" evidence="4">
    <location>
        <begin position="1049"/>
        <end position="1213"/>
    </location>
</feature>
<dbReference type="Gene3D" id="1.20.870.10">
    <property type="entry name" value="Son of sevenless (SoS) protein Chain: S domain 1"/>
    <property type="match status" value="1"/>
</dbReference>
<feature type="compositionally biased region" description="Polar residues" evidence="3">
    <location>
        <begin position="819"/>
        <end position="834"/>
    </location>
</feature>
<dbReference type="GO" id="GO:0005085">
    <property type="term" value="F:guanyl-nucleotide exchange factor activity"/>
    <property type="evidence" value="ECO:0007669"/>
    <property type="project" value="UniProtKB-KW"/>
</dbReference>
<name>A0AAD9UEU5_RIDPI</name>
<dbReference type="GO" id="GO:0007265">
    <property type="term" value="P:Ras protein signal transduction"/>
    <property type="evidence" value="ECO:0007669"/>
    <property type="project" value="TreeGrafter"/>
</dbReference>
<evidence type="ECO:0000259" key="4">
    <source>
        <dbReference type="PROSITE" id="PS50009"/>
    </source>
</evidence>
<reference evidence="6" key="1">
    <citation type="journal article" date="2023" name="Mol. Biol. Evol.">
        <title>Third-Generation Sequencing Reveals the Adaptive Role of the Epigenome in Three Deep-Sea Polychaetes.</title>
        <authorList>
            <person name="Perez M."/>
            <person name="Aroh O."/>
            <person name="Sun Y."/>
            <person name="Lan Y."/>
            <person name="Juniper S.K."/>
            <person name="Young C.R."/>
            <person name="Angers B."/>
            <person name="Qian P.Y."/>
        </authorList>
    </citation>
    <scope>NUCLEOTIDE SEQUENCE</scope>
    <source>
        <strain evidence="6">R07B-5</strain>
    </source>
</reference>
<evidence type="ECO:0000256" key="2">
    <source>
        <dbReference type="PROSITE-ProRule" id="PRU00168"/>
    </source>
</evidence>
<organism evidence="6 7">
    <name type="scientific">Ridgeia piscesae</name>
    <name type="common">Tubeworm</name>
    <dbReference type="NCBI Taxonomy" id="27915"/>
    <lineage>
        <taxon>Eukaryota</taxon>
        <taxon>Metazoa</taxon>
        <taxon>Spiralia</taxon>
        <taxon>Lophotrochozoa</taxon>
        <taxon>Annelida</taxon>
        <taxon>Polychaeta</taxon>
        <taxon>Sedentaria</taxon>
        <taxon>Canalipalpata</taxon>
        <taxon>Sabellida</taxon>
        <taxon>Siboglinidae</taxon>
        <taxon>Ridgeia</taxon>
    </lineage>
</organism>
<dbReference type="SUPFAM" id="SSF48366">
    <property type="entry name" value="Ras GEF"/>
    <property type="match status" value="1"/>
</dbReference>
<dbReference type="InterPro" id="IPR000651">
    <property type="entry name" value="Ras-like_Gua-exchang_fac_N"/>
</dbReference>
<dbReference type="SMART" id="SM00229">
    <property type="entry name" value="RasGEFN"/>
    <property type="match status" value="1"/>
</dbReference>
<feature type="region of interest" description="Disordered" evidence="3">
    <location>
        <begin position="816"/>
        <end position="882"/>
    </location>
</feature>
<dbReference type="PANTHER" id="PTHR23113:SF224">
    <property type="entry name" value="RAP GUANINE NUCLEOTIDE EXCHANGE FACTOR 1"/>
    <property type="match status" value="1"/>
</dbReference>
<evidence type="ECO:0000313" key="6">
    <source>
        <dbReference type="EMBL" id="KAK2186711.1"/>
    </source>
</evidence>
<evidence type="ECO:0000256" key="1">
    <source>
        <dbReference type="ARBA" id="ARBA00022658"/>
    </source>
</evidence>
<dbReference type="InterPro" id="IPR023578">
    <property type="entry name" value="Ras_GEF_dom_sf"/>
</dbReference>
<dbReference type="GO" id="GO:0005886">
    <property type="term" value="C:plasma membrane"/>
    <property type="evidence" value="ECO:0007669"/>
    <property type="project" value="TreeGrafter"/>
</dbReference>
<dbReference type="CDD" id="cd06224">
    <property type="entry name" value="REM"/>
    <property type="match status" value="1"/>
</dbReference>
<dbReference type="PANTHER" id="PTHR23113">
    <property type="entry name" value="GUANINE NUCLEOTIDE EXCHANGE FACTOR"/>
    <property type="match status" value="1"/>
</dbReference>
<keyword evidence="1 2" id="KW-0344">Guanine-nucleotide releasing factor</keyword>
<dbReference type="Gene3D" id="1.10.840.10">
    <property type="entry name" value="Ras guanine-nucleotide exchange factors catalytic domain"/>
    <property type="match status" value="2"/>
</dbReference>
<keyword evidence="7" id="KW-1185">Reference proteome</keyword>
<feature type="domain" description="N-terminal Ras-GEF" evidence="5">
    <location>
        <begin position="904"/>
        <end position="1023"/>
    </location>
</feature>
<feature type="region of interest" description="Disordered" evidence="3">
    <location>
        <begin position="541"/>
        <end position="595"/>
    </location>
</feature>
<feature type="region of interest" description="Disordered" evidence="3">
    <location>
        <begin position="1"/>
        <end position="42"/>
    </location>
</feature>
<evidence type="ECO:0000313" key="7">
    <source>
        <dbReference type="Proteomes" id="UP001209878"/>
    </source>
</evidence>
<feature type="region of interest" description="Disordered" evidence="3">
    <location>
        <begin position="638"/>
        <end position="668"/>
    </location>
</feature>